<evidence type="ECO:0000256" key="13">
    <source>
        <dbReference type="ARBA" id="ARBA00023136"/>
    </source>
</evidence>
<evidence type="ECO:0000256" key="17">
    <source>
        <dbReference type="SAM" id="SignalP"/>
    </source>
</evidence>
<evidence type="ECO:0000313" key="19">
    <source>
        <dbReference type="Proteomes" id="UP001652623"/>
    </source>
</evidence>
<dbReference type="Gene3D" id="2.60.120.200">
    <property type="match status" value="1"/>
</dbReference>
<evidence type="ECO:0000256" key="11">
    <source>
        <dbReference type="ARBA" id="ARBA00022840"/>
    </source>
</evidence>
<keyword evidence="5" id="KW-0808">Transferase</keyword>
<dbReference type="Pfam" id="PF00139">
    <property type="entry name" value="Lectin_legB"/>
    <property type="match status" value="1"/>
</dbReference>
<evidence type="ECO:0000256" key="3">
    <source>
        <dbReference type="ARBA" id="ARBA00008536"/>
    </source>
</evidence>
<dbReference type="Pfam" id="PF00069">
    <property type="entry name" value="Pkinase"/>
    <property type="match status" value="1"/>
</dbReference>
<organism evidence="19 20">
    <name type="scientific">Ziziphus jujuba</name>
    <name type="common">Chinese jujube</name>
    <name type="synonym">Ziziphus sativa</name>
    <dbReference type="NCBI Taxonomy" id="326968"/>
    <lineage>
        <taxon>Eukaryota</taxon>
        <taxon>Viridiplantae</taxon>
        <taxon>Streptophyta</taxon>
        <taxon>Embryophyta</taxon>
        <taxon>Tracheophyta</taxon>
        <taxon>Spermatophyta</taxon>
        <taxon>Magnoliopsida</taxon>
        <taxon>eudicotyledons</taxon>
        <taxon>Gunneridae</taxon>
        <taxon>Pentapetalae</taxon>
        <taxon>rosids</taxon>
        <taxon>fabids</taxon>
        <taxon>Rosales</taxon>
        <taxon>Rhamnaceae</taxon>
        <taxon>Paliureae</taxon>
        <taxon>Ziziphus</taxon>
    </lineage>
</organism>
<evidence type="ECO:0000256" key="4">
    <source>
        <dbReference type="ARBA" id="ARBA00010217"/>
    </source>
</evidence>
<sequence length="686" mass="75687">MALPGISTSSAFLFFFLLPSLIQLLEASSFTFNNGFNGKESDLTRQNGATIDNQSGLLKLTNTSYQVTGQAFYSKPIQMFAKDSTPNKTHQVSSFSTSFVFAMVNPRSRPGGYGLAFTISPSPEFPGGEAGHFFGIFSSSNFKNTPNHIFLVEFDTVDGLNETEDNTGNHVGVSFNEVNSAETKIAGYYPDGTPEEKQHMILDSTDGELICAWIEYDGVEKLLNVTIFPTSLQKKPNKALISRHVDLASVFNEKMFVGFSASTGKTKSSFHYILGWSFAMHGKAKELNFNQLPKLPNQDGTSSLKPQIIALIAGLCALLLMLLVILGYLTLYKRMTKTFEILEDWELDCPHRFKFKDLHTATKGFKDSELIGVGGFGAVYKGILPSTGCEVAVKKITKNSLQGIRDFAAEVESLGQLRHKNLVNLQGWCKKKNNLIIVYDYIPNGSLGSLIFNPRGNIFLTWERRFNIFKGIAEGLLYLHEEYQQVVIHRDVKSSNVLIDSDMNARLSDFGLARLHDHHGEISHTTGVVGTIGYIAPELARTGKASTATDVFAYGVLLLEVACGKRPIGSGNFILVDWVTECCQMGRLLDVVDPKLGSEFDVEEMELVLKLGLLCSYHKPEARPSMRQVVRYLNGDDLLPVFDGWGTNVESQGEYRLSTRCMEVTSNGTSTSIGAGVSFNSINIGR</sequence>
<evidence type="ECO:0000256" key="2">
    <source>
        <dbReference type="ARBA" id="ARBA00007606"/>
    </source>
</evidence>
<evidence type="ECO:0000256" key="15">
    <source>
        <dbReference type="PROSITE-ProRule" id="PRU10141"/>
    </source>
</evidence>
<dbReference type="PANTHER" id="PTHR27007">
    <property type="match status" value="1"/>
</dbReference>
<feature type="domain" description="Protein kinase" evidence="18">
    <location>
        <begin position="365"/>
        <end position="642"/>
    </location>
</feature>
<feature type="binding site" evidence="15">
    <location>
        <position position="395"/>
    </location>
    <ligand>
        <name>ATP</name>
        <dbReference type="ChEBI" id="CHEBI:30616"/>
    </ligand>
</feature>
<evidence type="ECO:0000256" key="7">
    <source>
        <dbReference type="ARBA" id="ARBA00022729"/>
    </source>
</evidence>
<dbReference type="PROSITE" id="PS00107">
    <property type="entry name" value="PROTEIN_KINASE_ATP"/>
    <property type="match status" value="1"/>
</dbReference>
<feature type="signal peptide" evidence="17">
    <location>
        <begin position="1"/>
        <end position="27"/>
    </location>
</feature>
<dbReference type="InterPro" id="IPR050528">
    <property type="entry name" value="L-type_Lectin-RKs"/>
</dbReference>
<keyword evidence="6 16" id="KW-0812">Transmembrane</keyword>
<dbReference type="InterPro" id="IPR017441">
    <property type="entry name" value="Protein_kinase_ATP_BS"/>
</dbReference>
<feature type="chain" id="PRO_5045940195" evidence="17">
    <location>
        <begin position="28"/>
        <end position="686"/>
    </location>
</feature>
<dbReference type="InterPro" id="IPR011009">
    <property type="entry name" value="Kinase-like_dom_sf"/>
</dbReference>
<evidence type="ECO:0000256" key="16">
    <source>
        <dbReference type="SAM" id="Phobius"/>
    </source>
</evidence>
<evidence type="ECO:0000256" key="10">
    <source>
        <dbReference type="ARBA" id="ARBA00022777"/>
    </source>
</evidence>
<keyword evidence="13 16" id="KW-0472">Membrane</keyword>
<evidence type="ECO:0000259" key="18">
    <source>
        <dbReference type="PROSITE" id="PS50011"/>
    </source>
</evidence>
<evidence type="ECO:0000256" key="9">
    <source>
        <dbReference type="ARBA" id="ARBA00022741"/>
    </source>
</evidence>
<dbReference type="CDD" id="cd06899">
    <property type="entry name" value="lectin_legume_LecRK_Arcelin_ConA"/>
    <property type="match status" value="1"/>
</dbReference>
<dbReference type="InterPro" id="IPR013320">
    <property type="entry name" value="ConA-like_dom_sf"/>
</dbReference>
<keyword evidence="14 20" id="KW-0675">Receptor</keyword>
<comment type="subcellular location">
    <subcellularLocation>
        <location evidence="1">Membrane</location>
        <topology evidence="1">Single-pass type I membrane protein</topology>
    </subcellularLocation>
</comment>
<dbReference type="Gene3D" id="3.30.200.20">
    <property type="entry name" value="Phosphorylase Kinase, domain 1"/>
    <property type="match status" value="1"/>
</dbReference>
<gene>
    <name evidence="20" type="primary">LOC107408799</name>
</gene>
<keyword evidence="19" id="KW-1185">Reference proteome</keyword>
<dbReference type="GeneID" id="107408799"/>
<keyword evidence="10 20" id="KW-0418">Kinase</keyword>
<evidence type="ECO:0000256" key="12">
    <source>
        <dbReference type="ARBA" id="ARBA00022989"/>
    </source>
</evidence>
<protein>
    <submittedName>
        <fullName evidence="20">Probable L-type lectin-domain containing receptor kinase VI.1</fullName>
    </submittedName>
</protein>
<keyword evidence="8" id="KW-0430">Lectin</keyword>
<comment type="similarity">
    <text evidence="2">Belongs to the leguminous lectin family.</text>
</comment>
<dbReference type="Proteomes" id="UP001652623">
    <property type="component" value="Chromosome 6"/>
</dbReference>
<evidence type="ECO:0000256" key="5">
    <source>
        <dbReference type="ARBA" id="ARBA00022679"/>
    </source>
</evidence>
<comment type="similarity">
    <text evidence="3">In the N-terminal section; belongs to the leguminous lectin family.</text>
</comment>
<keyword evidence="9 15" id="KW-0547">Nucleotide-binding</keyword>
<dbReference type="InterPro" id="IPR000719">
    <property type="entry name" value="Prot_kinase_dom"/>
</dbReference>
<dbReference type="GO" id="GO:0016301">
    <property type="term" value="F:kinase activity"/>
    <property type="evidence" value="ECO:0007669"/>
    <property type="project" value="UniProtKB-KW"/>
</dbReference>
<name>A0ABM4AD19_ZIZJJ</name>
<feature type="transmembrane region" description="Helical" evidence="16">
    <location>
        <begin position="308"/>
        <end position="331"/>
    </location>
</feature>
<dbReference type="InterPro" id="IPR001220">
    <property type="entry name" value="Legume_lectin_dom"/>
</dbReference>
<dbReference type="SUPFAM" id="SSF49899">
    <property type="entry name" value="Concanavalin A-like lectins/glucanases"/>
    <property type="match status" value="1"/>
</dbReference>
<proteinExistence type="inferred from homology"/>
<accession>A0ABM4AD19</accession>
<dbReference type="PROSITE" id="PS50011">
    <property type="entry name" value="PROTEIN_KINASE_DOM"/>
    <property type="match status" value="1"/>
</dbReference>
<reference evidence="20" key="1">
    <citation type="submission" date="2025-08" db="UniProtKB">
        <authorList>
            <consortium name="RefSeq"/>
        </authorList>
    </citation>
    <scope>IDENTIFICATION</scope>
    <source>
        <tissue evidence="20">Seedling</tissue>
    </source>
</reference>
<dbReference type="Gene3D" id="1.10.510.10">
    <property type="entry name" value="Transferase(Phosphotransferase) domain 1"/>
    <property type="match status" value="1"/>
</dbReference>
<dbReference type="CDD" id="cd14066">
    <property type="entry name" value="STKc_IRAK"/>
    <property type="match status" value="1"/>
</dbReference>
<evidence type="ECO:0000256" key="8">
    <source>
        <dbReference type="ARBA" id="ARBA00022734"/>
    </source>
</evidence>
<evidence type="ECO:0000256" key="6">
    <source>
        <dbReference type="ARBA" id="ARBA00022692"/>
    </source>
</evidence>
<evidence type="ECO:0000256" key="14">
    <source>
        <dbReference type="ARBA" id="ARBA00023170"/>
    </source>
</evidence>
<dbReference type="PROSITE" id="PS00108">
    <property type="entry name" value="PROTEIN_KINASE_ST"/>
    <property type="match status" value="1"/>
</dbReference>
<keyword evidence="11 15" id="KW-0067">ATP-binding</keyword>
<dbReference type="InterPro" id="IPR008271">
    <property type="entry name" value="Ser/Thr_kinase_AS"/>
</dbReference>
<keyword evidence="7 17" id="KW-0732">Signal</keyword>
<dbReference type="SMART" id="SM00220">
    <property type="entry name" value="S_TKc"/>
    <property type="match status" value="1"/>
</dbReference>
<evidence type="ECO:0000313" key="20">
    <source>
        <dbReference type="RefSeq" id="XP_060674623.1"/>
    </source>
</evidence>
<evidence type="ECO:0000256" key="1">
    <source>
        <dbReference type="ARBA" id="ARBA00004479"/>
    </source>
</evidence>
<comment type="similarity">
    <text evidence="4">In the C-terminal section; belongs to the protein kinase superfamily. Ser/Thr protein kinase family.</text>
</comment>
<keyword evidence="12 16" id="KW-1133">Transmembrane helix</keyword>
<dbReference type="RefSeq" id="XP_060674623.1">
    <property type="nucleotide sequence ID" value="XM_060818640.1"/>
</dbReference>
<dbReference type="SUPFAM" id="SSF56112">
    <property type="entry name" value="Protein kinase-like (PK-like)"/>
    <property type="match status" value="1"/>
</dbReference>